<feature type="compositionally biased region" description="Basic and acidic residues" evidence="1">
    <location>
        <begin position="92"/>
        <end position="136"/>
    </location>
</feature>
<proteinExistence type="predicted"/>
<dbReference type="Proteomes" id="UP001209878">
    <property type="component" value="Unassembled WGS sequence"/>
</dbReference>
<reference evidence="2" key="1">
    <citation type="journal article" date="2023" name="Mol. Biol. Evol.">
        <title>Third-Generation Sequencing Reveals the Adaptive Role of the Epigenome in Three Deep-Sea Polychaetes.</title>
        <authorList>
            <person name="Perez M."/>
            <person name="Aroh O."/>
            <person name="Sun Y."/>
            <person name="Lan Y."/>
            <person name="Juniper S.K."/>
            <person name="Young C.R."/>
            <person name="Angers B."/>
            <person name="Qian P.Y."/>
        </authorList>
    </citation>
    <scope>NUCLEOTIDE SEQUENCE</scope>
    <source>
        <strain evidence="2">R07B-5</strain>
    </source>
</reference>
<sequence>MAELLEDKRFAHIGRDPRFRELKKQHHKVKIDRRFKGMFNDKRFKVKYMVDKRGRPVQTSSSDHLRRYYHISSSDEEGTSGSEEEEEEEEEVGRGKEGKSSDKKEERQARSWKGETERCRSKKEGERHGWKKEIKDKNRKCQRKSGR</sequence>
<dbReference type="PANTHER" id="PTHR12202:SF0">
    <property type="entry name" value="ESF1 HOMOLOG"/>
    <property type="match status" value="1"/>
</dbReference>
<name>A0AAD9IYY3_RIDPI</name>
<dbReference type="GO" id="GO:0006364">
    <property type="term" value="P:rRNA processing"/>
    <property type="evidence" value="ECO:0007669"/>
    <property type="project" value="InterPro"/>
</dbReference>
<protein>
    <submittedName>
        <fullName evidence="2">Uncharacterized protein</fullName>
    </submittedName>
</protein>
<dbReference type="GO" id="GO:0003723">
    <property type="term" value="F:RNA binding"/>
    <property type="evidence" value="ECO:0007669"/>
    <property type="project" value="TreeGrafter"/>
</dbReference>
<keyword evidence="3" id="KW-1185">Reference proteome</keyword>
<feature type="compositionally biased region" description="Acidic residues" evidence="1">
    <location>
        <begin position="74"/>
        <end position="91"/>
    </location>
</feature>
<evidence type="ECO:0000313" key="2">
    <source>
        <dbReference type="EMBL" id="KAK2142875.1"/>
    </source>
</evidence>
<gene>
    <name evidence="2" type="ORF">NP493_4727g00000</name>
</gene>
<accession>A0AAD9IYY3</accession>
<organism evidence="2 3">
    <name type="scientific">Ridgeia piscesae</name>
    <name type="common">Tubeworm</name>
    <dbReference type="NCBI Taxonomy" id="27915"/>
    <lineage>
        <taxon>Eukaryota</taxon>
        <taxon>Metazoa</taxon>
        <taxon>Spiralia</taxon>
        <taxon>Lophotrochozoa</taxon>
        <taxon>Annelida</taxon>
        <taxon>Polychaeta</taxon>
        <taxon>Sedentaria</taxon>
        <taxon>Canalipalpata</taxon>
        <taxon>Sabellida</taxon>
        <taxon>Siboglinidae</taxon>
        <taxon>Ridgeia</taxon>
    </lineage>
</organism>
<feature type="region of interest" description="Disordered" evidence="1">
    <location>
        <begin position="52"/>
        <end position="147"/>
    </location>
</feature>
<evidence type="ECO:0000256" key="1">
    <source>
        <dbReference type="SAM" id="MobiDB-lite"/>
    </source>
</evidence>
<comment type="caution">
    <text evidence="2">The sequence shown here is derived from an EMBL/GenBank/DDBJ whole genome shotgun (WGS) entry which is preliminary data.</text>
</comment>
<dbReference type="AlphaFoldDB" id="A0AAD9IYY3"/>
<evidence type="ECO:0000313" key="3">
    <source>
        <dbReference type="Proteomes" id="UP001209878"/>
    </source>
</evidence>
<dbReference type="EMBL" id="JAODUO010004717">
    <property type="protein sequence ID" value="KAK2142875.1"/>
    <property type="molecule type" value="Genomic_DNA"/>
</dbReference>
<feature type="compositionally biased region" description="Basic residues" evidence="1">
    <location>
        <begin position="137"/>
        <end position="147"/>
    </location>
</feature>
<dbReference type="PANTHER" id="PTHR12202">
    <property type="entry name" value="ESF1 HOMOLOG"/>
    <property type="match status" value="1"/>
</dbReference>
<dbReference type="InterPro" id="IPR039754">
    <property type="entry name" value="Esf1"/>
</dbReference>